<evidence type="ECO:0000256" key="10">
    <source>
        <dbReference type="ARBA" id="ARBA00023012"/>
    </source>
</evidence>
<evidence type="ECO:0000256" key="12">
    <source>
        <dbReference type="SAM" id="Phobius"/>
    </source>
</evidence>
<dbReference type="InterPro" id="IPR036890">
    <property type="entry name" value="HATPase_C_sf"/>
</dbReference>
<dbReference type="InterPro" id="IPR003594">
    <property type="entry name" value="HATPase_dom"/>
</dbReference>
<dbReference type="InterPro" id="IPR011006">
    <property type="entry name" value="CheY-like_superfamily"/>
</dbReference>
<feature type="domain" description="Response regulatory" evidence="14">
    <location>
        <begin position="584"/>
        <end position="697"/>
    </location>
</feature>
<dbReference type="InterPro" id="IPR000700">
    <property type="entry name" value="PAS-assoc_C"/>
</dbReference>
<evidence type="ECO:0000256" key="11">
    <source>
        <dbReference type="ARBA" id="ARBA00023136"/>
    </source>
</evidence>
<dbReference type="Pfam" id="PF00072">
    <property type="entry name" value="Response_reg"/>
    <property type="match status" value="2"/>
</dbReference>
<dbReference type="AlphaFoldDB" id="E6Q0E8"/>
<comment type="caution">
    <text evidence="17">The sequence shown here is derived from an EMBL/GenBank/DDBJ whole genome shotgun (WGS) entry which is preliminary data.</text>
</comment>
<evidence type="ECO:0000256" key="3">
    <source>
        <dbReference type="ARBA" id="ARBA00012438"/>
    </source>
</evidence>
<evidence type="ECO:0000256" key="4">
    <source>
        <dbReference type="ARBA" id="ARBA00022475"/>
    </source>
</evidence>
<dbReference type="GO" id="GO:0009927">
    <property type="term" value="F:histidine phosphotransfer kinase activity"/>
    <property type="evidence" value="ECO:0007669"/>
    <property type="project" value="TreeGrafter"/>
</dbReference>
<dbReference type="SMART" id="SM00448">
    <property type="entry name" value="REC"/>
    <property type="match status" value="2"/>
</dbReference>
<dbReference type="InterPro" id="IPR000014">
    <property type="entry name" value="PAS"/>
</dbReference>
<dbReference type="SUPFAM" id="SSF47384">
    <property type="entry name" value="Homodimeric domain of signal transducing histidine kinase"/>
    <property type="match status" value="1"/>
</dbReference>
<dbReference type="InterPro" id="IPR001789">
    <property type="entry name" value="Sig_transdc_resp-reg_receiver"/>
</dbReference>
<dbReference type="PROSITE" id="PS50109">
    <property type="entry name" value="HIS_KIN"/>
    <property type="match status" value="1"/>
</dbReference>
<dbReference type="GO" id="GO:0005886">
    <property type="term" value="C:plasma membrane"/>
    <property type="evidence" value="ECO:0007669"/>
    <property type="project" value="UniProtKB-SubCell"/>
</dbReference>
<dbReference type="InterPro" id="IPR005467">
    <property type="entry name" value="His_kinase_dom"/>
</dbReference>
<dbReference type="GO" id="GO:0005524">
    <property type="term" value="F:ATP binding"/>
    <property type="evidence" value="ECO:0007669"/>
    <property type="project" value="UniProtKB-KW"/>
</dbReference>
<dbReference type="InterPro" id="IPR001610">
    <property type="entry name" value="PAC"/>
</dbReference>
<dbReference type="CDD" id="cd16922">
    <property type="entry name" value="HATPase_EvgS-ArcB-TorS-like"/>
    <property type="match status" value="1"/>
</dbReference>
<organism evidence="17">
    <name type="scientific">mine drainage metagenome</name>
    <dbReference type="NCBI Taxonomy" id="410659"/>
    <lineage>
        <taxon>unclassified sequences</taxon>
        <taxon>metagenomes</taxon>
        <taxon>ecological metagenomes</taxon>
    </lineage>
</organism>
<keyword evidence="6 17" id="KW-0808">Transferase</keyword>
<keyword evidence="8" id="KW-0418">Kinase</keyword>
<dbReference type="SMART" id="SM00086">
    <property type="entry name" value="PAC"/>
    <property type="match status" value="2"/>
</dbReference>
<evidence type="ECO:0000256" key="1">
    <source>
        <dbReference type="ARBA" id="ARBA00000085"/>
    </source>
</evidence>
<dbReference type="EC" id="2.7.13.3" evidence="3"/>
<dbReference type="SUPFAM" id="SSF55874">
    <property type="entry name" value="ATPase domain of HSP90 chaperone/DNA topoisomerase II/histidine kinase"/>
    <property type="match status" value="1"/>
</dbReference>
<feature type="domain" description="Response regulatory" evidence="14">
    <location>
        <begin position="708"/>
        <end position="824"/>
    </location>
</feature>
<dbReference type="SMART" id="SM00091">
    <property type="entry name" value="PAS"/>
    <property type="match status" value="2"/>
</dbReference>
<dbReference type="Gene3D" id="3.30.565.10">
    <property type="entry name" value="Histidine kinase-like ATPase, C-terminal domain"/>
    <property type="match status" value="1"/>
</dbReference>
<keyword evidence="10" id="KW-0902">Two-component regulatory system</keyword>
<feature type="transmembrane region" description="Helical" evidence="12">
    <location>
        <begin position="48"/>
        <end position="66"/>
    </location>
</feature>
<evidence type="ECO:0000256" key="8">
    <source>
        <dbReference type="ARBA" id="ARBA00022777"/>
    </source>
</evidence>
<dbReference type="FunFam" id="1.10.287.130:FF:000038">
    <property type="entry name" value="Sensory transduction histidine kinase"/>
    <property type="match status" value="1"/>
</dbReference>
<dbReference type="SMART" id="SM00387">
    <property type="entry name" value="HATPase_c"/>
    <property type="match status" value="1"/>
</dbReference>
<dbReference type="GO" id="GO:0006355">
    <property type="term" value="P:regulation of DNA-templated transcription"/>
    <property type="evidence" value="ECO:0007669"/>
    <property type="project" value="InterPro"/>
</dbReference>
<dbReference type="PROSITE" id="PS50113">
    <property type="entry name" value="PAC"/>
    <property type="match status" value="1"/>
</dbReference>
<feature type="domain" description="PAS" evidence="15">
    <location>
        <begin position="207"/>
        <end position="277"/>
    </location>
</feature>
<feature type="domain" description="PAS" evidence="15">
    <location>
        <begin position="83"/>
        <end position="156"/>
    </location>
</feature>
<dbReference type="InterPro" id="IPR004358">
    <property type="entry name" value="Sig_transdc_His_kin-like_C"/>
</dbReference>
<evidence type="ECO:0000256" key="6">
    <source>
        <dbReference type="ARBA" id="ARBA00022679"/>
    </source>
</evidence>
<keyword evidence="11 12" id="KW-0472">Membrane</keyword>
<evidence type="ECO:0000259" key="13">
    <source>
        <dbReference type="PROSITE" id="PS50109"/>
    </source>
</evidence>
<accession>E6Q0E8</accession>
<dbReference type="Pfam" id="PF02518">
    <property type="entry name" value="HATPase_c"/>
    <property type="match status" value="1"/>
</dbReference>
<keyword evidence="7" id="KW-0547">Nucleotide-binding</keyword>
<dbReference type="CDD" id="cd00156">
    <property type="entry name" value="REC"/>
    <property type="match status" value="1"/>
</dbReference>
<dbReference type="GO" id="GO:0000155">
    <property type="term" value="F:phosphorelay sensor kinase activity"/>
    <property type="evidence" value="ECO:0007669"/>
    <property type="project" value="InterPro"/>
</dbReference>
<feature type="domain" description="PAC" evidence="16">
    <location>
        <begin position="161"/>
        <end position="213"/>
    </location>
</feature>
<dbReference type="InterPro" id="IPR036097">
    <property type="entry name" value="HisK_dim/P_sf"/>
</dbReference>
<evidence type="ECO:0000259" key="16">
    <source>
        <dbReference type="PROSITE" id="PS50113"/>
    </source>
</evidence>
<dbReference type="Gene3D" id="3.40.50.2300">
    <property type="match status" value="2"/>
</dbReference>
<dbReference type="InterPro" id="IPR013655">
    <property type="entry name" value="PAS_fold_3"/>
</dbReference>
<evidence type="ECO:0000259" key="14">
    <source>
        <dbReference type="PROSITE" id="PS50110"/>
    </source>
</evidence>
<dbReference type="FunFam" id="3.30.565.10:FF:000023">
    <property type="entry name" value="PAS domain-containing sensor histidine kinase"/>
    <property type="match status" value="1"/>
</dbReference>
<evidence type="ECO:0000313" key="17">
    <source>
        <dbReference type="EMBL" id="CBI00657.1"/>
    </source>
</evidence>
<dbReference type="Pfam" id="PF00512">
    <property type="entry name" value="HisKA"/>
    <property type="match status" value="1"/>
</dbReference>
<dbReference type="CDD" id="cd00082">
    <property type="entry name" value="HisKA"/>
    <property type="match status" value="1"/>
</dbReference>
<dbReference type="PANTHER" id="PTHR43047:SF72">
    <property type="entry name" value="OSMOSENSING HISTIDINE PROTEIN KINASE SLN1"/>
    <property type="match status" value="1"/>
</dbReference>
<gene>
    <name evidence="17" type="ORF">CARN3_0210</name>
</gene>
<dbReference type="CDD" id="cd00130">
    <property type="entry name" value="PAS"/>
    <property type="match status" value="2"/>
</dbReference>
<dbReference type="InterPro" id="IPR013767">
    <property type="entry name" value="PAS_fold"/>
</dbReference>
<evidence type="ECO:0000256" key="7">
    <source>
        <dbReference type="ARBA" id="ARBA00022741"/>
    </source>
</evidence>
<keyword evidence="12" id="KW-1133">Transmembrane helix</keyword>
<sequence length="833" mass="92281">MLVRQGAGIRAMDQIRALAAAMASEEESLLKARTQRANDSMMRSVRTIAAGTLGSIALLALCFGLLTRELSERKRAQEALEKSEKWFSTTLGSIGDAVIATDMNGTVTFMNSVAQSLTGWHIEEALGKSMDIVFDIVNKETRNPVENPVKKVFREGTVVGLADHTLLLSKDDKEFDIEDSAAPIVTGTGEYLGVVLVFRDITELKKTREEMDRFFMLSIDMIAIIGYDGYFKRLNPAWSKTLGFSIEELMAKPYLDFIHPADRASTIQEAEKLSRGLDAISHENRYLTKDGSYKWLLWSATPYPEQQILYAVARDITEIKQTQADMVLAKEEAERSNRFKDQFLSTMSHELRTPLNAVLGFSDLLREERYGPLNERQQRYITHIHTGGEHLLRLINDILDLSRIEAGQLQLTMESVPISLPFAEILDTLRPLADKKKQSLVQYDTPDISVRADATRFKQVLMNLLGNAIKFTPEGGKIELAARPLGEFVRVEVRDSGPGISPEEQKRIFEAFYRLQQPGNKAEGTGLGLAISQRLVELQGGHLGLESQPGSGSCFYFTLPIASTFQRKETFKTESGVNARESTRVLVIEDDLASAQLIESQLVSSGYDVVLCGQPLRAVDMAADLQPDAITLDIMMEPINGWDLLSNLKSHPRTASIPVVIVSIIDQPALGAHLGADEYIVKPVAKGALLAAVERCLNHRGHSGQTRPILVVDDDSPTREFIAELLSKNQYVVSTAAGAAEARAQIAASLPGLVILDLILPEVSGFQLLAEWRTDSRTTDIPIFVLTSKDLTVEEKNYLQTNAAALFHKQEPWQEVLIKQLQRVVPHAPTGKS</sequence>
<evidence type="ECO:0000256" key="9">
    <source>
        <dbReference type="ARBA" id="ARBA00022840"/>
    </source>
</evidence>
<dbReference type="Pfam" id="PF08447">
    <property type="entry name" value="PAS_3"/>
    <property type="match status" value="1"/>
</dbReference>
<dbReference type="PRINTS" id="PR00344">
    <property type="entry name" value="BCTRLSENSOR"/>
</dbReference>
<dbReference type="Gene3D" id="1.10.287.130">
    <property type="match status" value="1"/>
</dbReference>
<dbReference type="EMBL" id="CABN01000160">
    <property type="protein sequence ID" value="CBI00657.1"/>
    <property type="molecule type" value="Genomic_DNA"/>
</dbReference>
<keyword evidence="4" id="KW-1003">Cell membrane</keyword>
<dbReference type="PROSITE" id="PS50112">
    <property type="entry name" value="PAS"/>
    <property type="match status" value="2"/>
</dbReference>
<keyword evidence="12" id="KW-0812">Transmembrane</keyword>
<dbReference type="Gene3D" id="3.30.450.20">
    <property type="entry name" value="PAS domain"/>
    <property type="match status" value="2"/>
</dbReference>
<protein>
    <recommendedName>
        <fullName evidence="3">histidine kinase</fullName>
        <ecNumber evidence="3">2.7.13.3</ecNumber>
    </recommendedName>
</protein>
<dbReference type="InterPro" id="IPR003661">
    <property type="entry name" value="HisK_dim/P_dom"/>
</dbReference>
<dbReference type="Pfam" id="PF00989">
    <property type="entry name" value="PAS"/>
    <property type="match status" value="1"/>
</dbReference>
<dbReference type="InterPro" id="IPR035965">
    <property type="entry name" value="PAS-like_dom_sf"/>
</dbReference>
<keyword evidence="9" id="KW-0067">ATP-binding</keyword>
<dbReference type="SUPFAM" id="SSF55785">
    <property type="entry name" value="PYP-like sensor domain (PAS domain)"/>
    <property type="match status" value="2"/>
</dbReference>
<dbReference type="SUPFAM" id="SSF52172">
    <property type="entry name" value="CheY-like"/>
    <property type="match status" value="2"/>
</dbReference>
<dbReference type="PROSITE" id="PS50110">
    <property type="entry name" value="RESPONSE_REGULATORY"/>
    <property type="match status" value="2"/>
</dbReference>
<evidence type="ECO:0000256" key="2">
    <source>
        <dbReference type="ARBA" id="ARBA00004236"/>
    </source>
</evidence>
<feature type="domain" description="Histidine kinase" evidence="13">
    <location>
        <begin position="346"/>
        <end position="563"/>
    </location>
</feature>
<evidence type="ECO:0000259" key="15">
    <source>
        <dbReference type="PROSITE" id="PS50112"/>
    </source>
</evidence>
<dbReference type="PANTHER" id="PTHR43047">
    <property type="entry name" value="TWO-COMPONENT HISTIDINE PROTEIN KINASE"/>
    <property type="match status" value="1"/>
</dbReference>
<reference evidence="17" key="1">
    <citation type="submission" date="2009-10" db="EMBL/GenBank/DDBJ databases">
        <title>Diversity of trophic interactions inside an arsenic-rich microbial ecosystem.</title>
        <authorList>
            <person name="Bertin P.N."/>
            <person name="Heinrich-Salmeron A."/>
            <person name="Pelletier E."/>
            <person name="Goulhen-Chollet F."/>
            <person name="Arsene-Ploetze F."/>
            <person name="Gallien S."/>
            <person name="Calteau A."/>
            <person name="Vallenet D."/>
            <person name="Casiot C."/>
            <person name="Chane-Woon-Ming B."/>
            <person name="Giloteaux L."/>
            <person name="Barakat M."/>
            <person name="Bonnefoy V."/>
            <person name="Bruneel O."/>
            <person name="Chandler M."/>
            <person name="Cleiss J."/>
            <person name="Duran R."/>
            <person name="Elbaz-Poulichet F."/>
            <person name="Fonknechten N."/>
            <person name="Lauga B."/>
            <person name="Mornico D."/>
            <person name="Ortet P."/>
            <person name="Schaeffer C."/>
            <person name="Siguier P."/>
            <person name="Alexander Thil Smith A."/>
            <person name="Van Dorsselaer A."/>
            <person name="Weissenbach J."/>
            <person name="Medigue C."/>
            <person name="Le Paslier D."/>
        </authorList>
    </citation>
    <scope>NUCLEOTIDE SEQUENCE</scope>
</reference>
<dbReference type="SMART" id="SM00388">
    <property type="entry name" value="HisKA"/>
    <property type="match status" value="1"/>
</dbReference>
<comment type="subcellular location">
    <subcellularLocation>
        <location evidence="2">Cell membrane</location>
    </subcellularLocation>
</comment>
<comment type="catalytic activity">
    <reaction evidence="1">
        <text>ATP + protein L-histidine = ADP + protein N-phospho-L-histidine.</text>
        <dbReference type="EC" id="2.7.13.3"/>
    </reaction>
</comment>
<keyword evidence="5" id="KW-0597">Phosphoprotein</keyword>
<name>E6Q0E8_9ZZZZ</name>
<dbReference type="NCBIfam" id="TIGR00229">
    <property type="entry name" value="sensory_box"/>
    <property type="match status" value="2"/>
</dbReference>
<proteinExistence type="predicted"/>
<evidence type="ECO:0000256" key="5">
    <source>
        <dbReference type="ARBA" id="ARBA00022553"/>
    </source>
</evidence>